<dbReference type="UniPathway" id="UPA00848">
    <property type="reaction ID" value="UER00151"/>
</dbReference>
<evidence type="ECO:0000256" key="5">
    <source>
        <dbReference type="ARBA" id="ARBA00022563"/>
    </source>
</evidence>
<dbReference type="Pfam" id="PF01227">
    <property type="entry name" value="GTP_cyclohydroI"/>
    <property type="match status" value="1"/>
</dbReference>
<reference evidence="9 10" key="1">
    <citation type="journal article" date="2019" name="Emerg. Microbes Infect.">
        <title>Comprehensive subspecies identification of 175 nontuberculous mycobacteria species based on 7547 genomic profiles.</title>
        <authorList>
            <person name="Matsumoto Y."/>
            <person name="Kinjo T."/>
            <person name="Motooka D."/>
            <person name="Nabeya D."/>
            <person name="Jung N."/>
            <person name="Uechi K."/>
            <person name="Horii T."/>
            <person name="Iida T."/>
            <person name="Fujita J."/>
            <person name="Nakamura S."/>
        </authorList>
    </citation>
    <scope>NUCLEOTIDE SEQUENCE [LARGE SCALE GENOMIC DNA]</scope>
    <source>
        <strain evidence="9 10">JCM 30725</strain>
    </source>
</reference>
<dbReference type="Proteomes" id="UP000465360">
    <property type="component" value="Unassembled WGS sequence"/>
</dbReference>
<accession>A0A7I9YY89</accession>
<comment type="catalytic activity">
    <reaction evidence="1">
        <text>GTP + H2O = 7,8-dihydroneopterin 3'-triphosphate + formate + H(+)</text>
        <dbReference type="Rhea" id="RHEA:17473"/>
        <dbReference type="ChEBI" id="CHEBI:15377"/>
        <dbReference type="ChEBI" id="CHEBI:15378"/>
        <dbReference type="ChEBI" id="CHEBI:15740"/>
        <dbReference type="ChEBI" id="CHEBI:37565"/>
        <dbReference type="ChEBI" id="CHEBI:58462"/>
        <dbReference type="EC" id="3.5.4.16"/>
    </reaction>
</comment>
<feature type="domain" description="GTP cyclohydrolase I" evidence="8">
    <location>
        <begin position="34"/>
        <end position="157"/>
    </location>
</feature>
<proteinExistence type="predicted"/>
<comment type="caution">
    <text evidence="9">The sequence shown here is derived from an EMBL/GenBank/DDBJ whole genome shotgun (WGS) entry which is preliminary data.</text>
</comment>
<dbReference type="SUPFAM" id="SSF55620">
    <property type="entry name" value="Tetrahydrobiopterin biosynthesis enzymes-like"/>
    <property type="match status" value="1"/>
</dbReference>
<dbReference type="GO" id="GO:0046654">
    <property type="term" value="P:tetrahydrofolate biosynthetic process"/>
    <property type="evidence" value="ECO:0007669"/>
    <property type="project" value="InterPro"/>
</dbReference>
<evidence type="ECO:0000256" key="3">
    <source>
        <dbReference type="ARBA" id="ARBA00012715"/>
    </source>
</evidence>
<evidence type="ECO:0000256" key="1">
    <source>
        <dbReference type="ARBA" id="ARBA00001052"/>
    </source>
</evidence>
<evidence type="ECO:0000256" key="2">
    <source>
        <dbReference type="ARBA" id="ARBA00005080"/>
    </source>
</evidence>
<keyword evidence="6" id="KW-0378">Hydrolase</keyword>
<dbReference type="RefSeq" id="WP_163719261.1">
    <property type="nucleotide sequence ID" value="NZ_BLKZ01000002.1"/>
</dbReference>
<dbReference type="EC" id="3.5.4.16" evidence="3"/>
<name>A0A7I9YY89_MYCBU</name>
<dbReference type="InterPro" id="IPR020602">
    <property type="entry name" value="GTP_CycHdrlase_I_dom"/>
</dbReference>
<organism evidence="9 10">
    <name type="scientific">Mycobacterium bourgelatii</name>
    <dbReference type="NCBI Taxonomy" id="1273442"/>
    <lineage>
        <taxon>Bacteria</taxon>
        <taxon>Bacillati</taxon>
        <taxon>Actinomycetota</taxon>
        <taxon>Actinomycetes</taxon>
        <taxon>Mycobacteriales</taxon>
        <taxon>Mycobacteriaceae</taxon>
        <taxon>Mycobacterium</taxon>
    </lineage>
</organism>
<dbReference type="GO" id="GO:0005737">
    <property type="term" value="C:cytoplasm"/>
    <property type="evidence" value="ECO:0007669"/>
    <property type="project" value="TreeGrafter"/>
</dbReference>
<dbReference type="InterPro" id="IPR043133">
    <property type="entry name" value="GTP-CH-I_C/QueF"/>
</dbReference>
<gene>
    <name evidence="9" type="ORF">MBOU_55740</name>
</gene>
<dbReference type="EMBL" id="BLKZ01000002">
    <property type="protein sequence ID" value="GFG93532.1"/>
    <property type="molecule type" value="Genomic_DNA"/>
</dbReference>
<dbReference type="PANTHER" id="PTHR11109:SF7">
    <property type="entry name" value="GTP CYCLOHYDROLASE 1"/>
    <property type="match status" value="1"/>
</dbReference>
<evidence type="ECO:0000256" key="7">
    <source>
        <dbReference type="ARBA" id="ARBA00030854"/>
    </source>
</evidence>
<keyword evidence="5" id="KW-0554">One-carbon metabolism</keyword>
<dbReference type="GO" id="GO:0005525">
    <property type="term" value="F:GTP binding"/>
    <property type="evidence" value="ECO:0007669"/>
    <property type="project" value="TreeGrafter"/>
</dbReference>
<protein>
    <recommendedName>
        <fullName evidence="4">GTP cyclohydrolase 1</fullName>
        <ecNumber evidence="3">3.5.4.16</ecNumber>
    </recommendedName>
    <alternativeName>
        <fullName evidence="7">GTP cyclohydrolase I</fullName>
    </alternativeName>
</protein>
<dbReference type="PANTHER" id="PTHR11109">
    <property type="entry name" value="GTP CYCLOHYDROLASE I"/>
    <property type="match status" value="1"/>
</dbReference>
<dbReference type="InterPro" id="IPR001474">
    <property type="entry name" value="GTP_CycHdrlase_I"/>
</dbReference>
<dbReference type="Gene3D" id="3.30.1130.10">
    <property type="match status" value="1"/>
</dbReference>
<dbReference type="AlphaFoldDB" id="A0A7I9YY89"/>
<comment type="pathway">
    <text evidence="2">Cofactor biosynthesis; 7,8-dihydroneopterin triphosphate biosynthesis; 7,8-dihydroneopterin triphosphate from GTP: step 1/1.</text>
</comment>
<sequence length="169" mass="18589">MLRHDNGSVHTGGTLLQFPIGQSVRPGAAPAAVADDELVLIRGIRFSSLCEQHLLPYYGVVHIGYVHGENELSSTEFLRIVEACSRGIQEQQRMTTRMGLWLHHQLAPRGVGVMVEGGYSCATEHGCAPLAGPTTTLAFYGSFRHSADQQREFLTLARQEMRKEQAGNE</sequence>
<evidence type="ECO:0000313" key="9">
    <source>
        <dbReference type="EMBL" id="GFG93532.1"/>
    </source>
</evidence>
<dbReference type="GO" id="GO:0008270">
    <property type="term" value="F:zinc ion binding"/>
    <property type="evidence" value="ECO:0007669"/>
    <property type="project" value="TreeGrafter"/>
</dbReference>
<dbReference type="GO" id="GO:0006729">
    <property type="term" value="P:tetrahydrobiopterin biosynthetic process"/>
    <property type="evidence" value="ECO:0007669"/>
    <property type="project" value="TreeGrafter"/>
</dbReference>
<keyword evidence="10" id="KW-1185">Reference proteome</keyword>
<dbReference type="GO" id="GO:0003934">
    <property type="term" value="F:GTP cyclohydrolase I activity"/>
    <property type="evidence" value="ECO:0007669"/>
    <property type="project" value="UniProtKB-EC"/>
</dbReference>
<evidence type="ECO:0000256" key="4">
    <source>
        <dbReference type="ARBA" id="ARBA00017272"/>
    </source>
</evidence>
<evidence type="ECO:0000259" key="8">
    <source>
        <dbReference type="Pfam" id="PF01227"/>
    </source>
</evidence>
<dbReference type="GO" id="GO:0006730">
    <property type="term" value="P:one-carbon metabolic process"/>
    <property type="evidence" value="ECO:0007669"/>
    <property type="project" value="UniProtKB-KW"/>
</dbReference>
<evidence type="ECO:0000256" key="6">
    <source>
        <dbReference type="ARBA" id="ARBA00022801"/>
    </source>
</evidence>
<evidence type="ECO:0000313" key="10">
    <source>
        <dbReference type="Proteomes" id="UP000465360"/>
    </source>
</evidence>